<sequence length="51" mass="6580">MLKSFHFKYKQRDFYRDIDRNKYSCYKVKYIEVGYSFFKKFFIYDYLGLIY</sequence>
<keyword evidence="2" id="KW-1185">Reference proteome</keyword>
<dbReference type="AlphaFoldDB" id="N9FG01"/>
<organism evidence="1 2">
    <name type="scientific">Acinetobacter beijerinckii CIP 110307</name>
    <dbReference type="NCBI Taxonomy" id="1217648"/>
    <lineage>
        <taxon>Bacteria</taxon>
        <taxon>Pseudomonadati</taxon>
        <taxon>Pseudomonadota</taxon>
        <taxon>Gammaproteobacteria</taxon>
        <taxon>Moraxellales</taxon>
        <taxon>Moraxellaceae</taxon>
        <taxon>Acinetobacter</taxon>
    </lineage>
</organism>
<comment type="caution">
    <text evidence="1">The sequence shown here is derived from an EMBL/GenBank/DDBJ whole genome shotgun (WGS) entry which is preliminary data.</text>
</comment>
<gene>
    <name evidence="1" type="ORF">F933_02801</name>
</gene>
<dbReference type="STRING" id="262668.GCA_000931715_02826"/>
<dbReference type="HOGENOM" id="CLU_3094453_0_0_6"/>
<dbReference type="Proteomes" id="UP000017670">
    <property type="component" value="Unassembled WGS sequence"/>
</dbReference>
<accession>N9FG01</accession>
<name>N9FG01_9GAMM</name>
<dbReference type="EMBL" id="APQL01000010">
    <property type="protein sequence ID" value="ENW03831.1"/>
    <property type="molecule type" value="Genomic_DNA"/>
</dbReference>
<evidence type="ECO:0000313" key="1">
    <source>
        <dbReference type="EMBL" id="ENW03831.1"/>
    </source>
</evidence>
<proteinExistence type="predicted"/>
<protein>
    <submittedName>
        <fullName evidence="1">Uncharacterized protein</fullName>
    </submittedName>
</protein>
<reference evidence="1 2" key="1">
    <citation type="submission" date="2013-02" db="EMBL/GenBank/DDBJ databases">
        <title>The Genome Sequence of Acinetobacter beijerinckii CIP 110307.</title>
        <authorList>
            <consortium name="The Broad Institute Genome Sequencing Platform"/>
            <consortium name="The Broad Institute Genome Sequencing Center for Infectious Disease"/>
            <person name="Cerqueira G."/>
            <person name="Feldgarden M."/>
            <person name="Courvalin P."/>
            <person name="Perichon B."/>
            <person name="Grillot-Courvalin C."/>
            <person name="Clermont D."/>
            <person name="Rocha E."/>
            <person name="Yoon E.-J."/>
            <person name="Nemec A."/>
            <person name="Walker B."/>
            <person name="Young S.K."/>
            <person name="Zeng Q."/>
            <person name="Gargeya S."/>
            <person name="Fitzgerald M."/>
            <person name="Haas B."/>
            <person name="Abouelleil A."/>
            <person name="Alvarado L."/>
            <person name="Arachchi H.M."/>
            <person name="Berlin A.M."/>
            <person name="Chapman S.B."/>
            <person name="Dewar J."/>
            <person name="Goldberg J."/>
            <person name="Griggs A."/>
            <person name="Gujja S."/>
            <person name="Hansen M."/>
            <person name="Howarth C."/>
            <person name="Imamovic A."/>
            <person name="Larimer J."/>
            <person name="McCowan C."/>
            <person name="Murphy C."/>
            <person name="Neiman D."/>
            <person name="Pearson M."/>
            <person name="Priest M."/>
            <person name="Roberts A."/>
            <person name="Saif S."/>
            <person name="Shea T."/>
            <person name="Sisk P."/>
            <person name="Sykes S."/>
            <person name="Wortman J."/>
            <person name="Nusbaum C."/>
            <person name="Birren B."/>
        </authorList>
    </citation>
    <scope>NUCLEOTIDE SEQUENCE [LARGE SCALE GENOMIC DNA]</scope>
    <source>
        <strain evidence="1 2">CIP 110307</strain>
    </source>
</reference>
<evidence type="ECO:0000313" key="2">
    <source>
        <dbReference type="Proteomes" id="UP000017670"/>
    </source>
</evidence>